<dbReference type="Proteomes" id="UP000004995">
    <property type="component" value="Unassembled WGS sequence"/>
</dbReference>
<dbReference type="Gramene" id="KQK95412">
    <property type="protein sequence ID" value="KQK95412"/>
    <property type="gene ID" value="SETIT_028625mg"/>
</dbReference>
<dbReference type="HOGENOM" id="CLU_2762649_0_0_1"/>
<dbReference type="InParanoid" id="K3ZPU5"/>
<organism evidence="1 2">
    <name type="scientific">Setaria italica</name>
    <name type="common">Foxtail millet</name>
    <name type="synonym">Panicum italicum</name>
    <dbReference type="NCBI Taxonomy" id="4555"/>
    <lineage>
        <taxon>Eukaryota</taxon>
        <taxon>Viridiplantae</taxon>
        <taxon>Streptophyta</taxon>
        <taxon>Embryophyta</taxon>
        <taxon>Tracheophyta</taxon>
        <taxon>Spermatophyta</taxon>
        <taxon>Magnoliopsida</taxon>
        <taxon>Liliopsida</taxon>
        <taxon>Poales</taxon>
        <taxon>Poaceae</taxon>
        <taxon>PACMAD clade</taxon>
        <taxon>Panicoideae</taxon>
        <taxon>Panicodae</taxon>
        <taxon>Paniceae</taxon>
        <taxon>Cenchrinae</taxon>
        <taxon>Setaria</taxon>
    </lineage>
</organism>
<proteinExistence type="predicted"/>
<protein>
    <submittedName>
        <fullName evidence="1">Uncharacterized protein</fullName>
    </submittedName>
</protein>
<reference evidence="1" key="2">
    <citation type="submission" date="2018-08" db="UniProtKB">
        <authorList>
            <consortium name="EnsemblPlants"/>
        </authorList>
    </citation>
    <scope>IDENTIFICATION</scope>
    <source>
        <strain evidence="1">Yugu1</strain>
    </source>
</reference>
<name>K3ZPU5_SETIT</name>
<dbReference type="AlphaFoldDB" id="K3ZPU5"/>
<keyword evidence="2" id="KW-1185">Reference proteome</keyword>
<evidence type="ECO:0000313" key="1">
    <source>
        <dbReference type="EnsemblPlants" id="KQK95412"/>
    </source>
</evidence>
<dbReference type="EnsemblPlants" id="KQK95412">
    <property type="protein sequence ID" value="KQK95412"/>
    <property type="gene ID" value="SETIT_028625mg"/>
</dbReference>
<accession>K3ZPU5</accession>
<dbReference type="EMBL" id="AGNK02005157">
    <property type="status" value="NOT_ANNOTATED_CDS"/>
    <property type="molecule type" value="Genomic_DNA"/>
</dbReference>
<evidence type="ECO:0000313" key="2">
    <source>
        <dbReference type="Proteomes" id="UP000004995"/>
    </source>
</evidence>
<sequence length="70" mass="8002">MPCEFLEQIMDPLEEHHTGAMCSATESYSLKFLLENDPQILCSLENTALKQWIHQPFQGILTRKGQKGKP</sequence>
<reference evidence="2" key="1">
    <citation type="journal article" date="2012" name="Nat. Biotechnol.">
        <title>Reference genome sequence of the model plant Setaria.</title>
        <authorList>
            <person name="Bennetzen J.L."/>
            <person name="Schmutz J."/>
            <person name="Wang H."/>
            <person name="Percifield R."/>
            <person name="Hawkins J."/>
            <person name="Pontaroli A.C."/>
            <person name="Estep M."/>
            <person name="Feng L."/>
            <person name="Vaughn J.N."/>
            <person name="Grimwood J."/>
            <person name="Jenkins J."/>
            <person name="Barry K."/>
            <person name="Lindquist E."/>
            <person name="Hellsten U."/>
            <person name="Deshpande S."/>
            <person name="Wang X."/>
            <person name="Wu X."/>
            <person name="Mitros T."/>
            <person name="Triplett J."/>
            <person name="Yang X."/>
            <person name="Ye C.Y."/>
            <person name="Mauro-Herrera M."/>
            <person name="Wang L."/>
            <person name="Li P."/>
            <person name="Sharma M."/>
            <person name="Sharma R."/>
            <person name="Ronald P.C."/>
            <person name="Panaud O."/>
            <person name="Kellogg E.A."/>
            <person name="Brutnell T.P."/>
            <person name="Doust A.N."/>
            <person name="Tuskan G.A."/>
            <person name="Rokhsar D."/>
            <person name="Devos K.M."/>
        </authorList>
    </citation>
    <scope>NUCLEOTIDE SEQUENCE [LARGE SCALE GENOMIC DNA]</scope>
    <source>
        <strain evidence="2">cv. Yugu1</strain>
    </source>
</reference>